<evidence type="ECO:0008006" key="4">
    <source>
        <dbReference type="Google" id="ProtNLM"/>
    </source>
</evidence>
<gene>
    <name evidence="2" type="ORF">QT711_15235</name>
</gene>
<protein>
    <recommendedName>
        <fullName evidence="4">Lipoprotein</fullName>
    </recommendedName>
</protein>
<dbReference type="Proteomes" id="UP001282284">
    <property type="component" value="Unassembled WGS sequence"/>
</dbReference>
<evidence type="ECO:0000313" key="2">
    <source>
        <dbReference type="EMBL" id="MDW0114551.1"/>
    </source>
</evidence>
<dbReference type="InterPro" id="IPR027417">
    <property type="entry name" value="P-loop_NTPase"/>
</dbReference>
<comment type="caution">
    <text evidence="2">The sequence shown here is derived from an EMBL/GenBank/DDBJ whole genome shotgun (WGS) entry which is preliminary data.</text>
</comment>
<organism evidence="2 3">
    <name type="scientific">Sporosarcina saromensis</name>
    <dbReference type="NCBI Taxonomy" id="359365"/>
    <lineage>
        <taxon>Bacteria</taxon>
        <taxon>Bacillati</taxon>
        <taxon>Bacillota</taxon>
        <taxon>Bacilli</taxon>
        <taxon>Bacillales</taxon>
        <taxon>Caryophanaceae</taxon>
        <taxon>Sporosarcina</taxon>
    </lineage>
</organism>
<dbReference type="Pfam" id="PF04977">
    <property type="entry name" value="DivIC"/>
    <property type="match status" value="1"/>
</dbReference>
<keyword evidence="3" id="KW-1185">Reference proteome</keyword>
<sequence>MKRIWAFAFILLFVVGCSNDDKLNQTVKKYENKIENQEKEIQELKEENEQLKTDIAEYSSYLQVADRQSRNIMGYISDGKFEELKKEYNVEFNLKDDKIDFGVPESNLPFPIKLAGYPMHIASFSMHPDGVDINYFIYDLEKEESHLINMSFDKDREFEFIFFGGR</sequence>
<dbReference type="PROSITE" id="PS51257">
    <property type="entry name" value="PROKAR_LIPOPROTEIN"/>
    <property type="match status" value="1"/>
</dbReference>
<dbReference type="RefSeq" id="WP_317945672.1">
    <property type="nucleotide sequence ID" value="NZ_JAUBDI010000018.1"/>
</dbReference>
<dbReference type="Gene3D" id="3.40.50.300">
    <property type="entry name" value="P-loop containing nucleotide triphosphate hydrolases"/>
    <property type="match status" value="1"/>
</dbReference>
<dbReference type="EMBL" id="JAUBDI010000018">
    <property type="protein sequence ID" value="MDW0114551.1"/>
    <property type="molecule type" value="Genomic_DNA"/>
</dbReference>
<keyword evidence="1" id="KW-0175">Coiled coil</keyword>
<proteinExistence type="predicted"/>
<accession>A0ABU4GCC2</accession>
<feature type="coiled-coil region" evidence="1">
    <location>
        <begin position="20"/>
        <end position="61"/>
    </location>
</feature>
<dbReference type="CDD" id="cd14686">
    <property type="entry name" value="bZIP"/>
    <property type="match status" value="1"/>
</dbReference>
<name>A0ABU4GCC2_9BACL</name>
<evidence type="ECO:0000313" key="3">
    <source>
        <dbReference type="Proteomes" id="UP001282284"/>
    </source>
</evidence>
<reference evidence="2 3" key="1">
    <citation type="submission" date="2023-06" db="EMBL/GenBank/DDBJ databases">
        <title>Sporosarcina sp. nov., isolated from Korean traditional fermented seafood 'Jeotgal'.</title>
        <authorList>
            <person name="Yang A.I."/>
            <person name="Shin N.-R."/>
        </authorList>
    </citation>
    <scope>NUCLEOTIDE SEQUENCE [LARGE SCALE GENOMIC DNA]</scope>
    <source>
        <strain evidence="2 3">KCTC13119</strain>
    </source>
</reference>
<dbReference type="InterPro" id="IPR007060">
    <property type="entry name" value="FtsL/DivIC"/>
</dbReference>
<evidence type="ECO:0000256" key="1">
    <source>
        <dbReference type="SAM" id="Coils"/>
    </source>
</evidence>